<dbReference type="InterPro" id="IPR000073">
    <property type="entry name" value="AB_hydrolase_1"/>
</dbReference>
<dbReference type="AlphaFoldDB" id="A0A2A9FA34"/>
<evidence type="ECO:0000313" key="4">
    <source>
        <dbReference type="Proteomes" id="UP000243542"/>
    </source>
</evidence>
<gene>
    <name evidence="3" type="ORF">ATK36_2703</name>
</gene>
<dbReference type="SUPFAM" id="SSF53474">
    <property type="entry name" value="alpha/beta-Hydrolases"/>
    <property type="match status" value="1"/>
</dbReference>
<dbReference type="EMBL" id="PDJK01000002">
    <property type="protein sequence ID" value="PFG47656.1"/>
    <property type="molecule type" value="Genomic_DNA"/>
</dbReference>
<accession>A0A2A9FA34</accession>
<dbReference type="PANTHER" id="PTHR43798:SF31">
    <property type="entry name" value="AB HYDROLASE SUPERFAMILY PROTEIN YCLE"/>
    <property type="match status" value="1"/>
</dbReference>
<evidence type="ECO:0000313" key="3">
    <source>
        <dbReference type="EMBL" id="PFG47656.1"/>
    </source>
</evidence>
<organism evidence="3 4">
    <name type="scientific">Amycolatopsis sulphurea</name>
    <dbReference type="NCBI Taxonomy" id="76022"/>
    <lineage>
        <taxon>Bacteria</taxon>
        <taxon>Bacillati</taxon>
        <taxon>Actinomycetota</taxon>
        <taxon>Actinomycetes</taxon>
        <taxon>Pseudonocardiales</taxon>
        <taxon>Pseudonocardiaceae</taxon>
        <taxon>Amycolatopsis</taxon>
    </lineage>
</organism>
<dbReference type="RefSeq" id="WP_098511627.1">
    <property type="nucleotide sequence ID" value="NZ_JBIAKZ010000026.1"/>
</dbReference>
<keyword evidence="1" id="KW-0378">Hydrolase</keyword>
<dbReference type="Gene3D" id="3.40.50.1820">
    <property type="entry name" value="alpha/beta hydrolase"/>
    <property type="match status" value="1"/>
</dbReference>
<evidence type="ECO:0000259" key="2">
    <source>
        <dbReference type="Pfam" id="PF00561"/>
    </source>
</evidence>
<reference evidence="3 4" key="1">
    <citation type="submission" date="2017-10" db="EMBL/GenBank/DDBJ databases">
        <title>Sequencing the genomes of 1000 actinobacteria strains.</title>
        <authorList>
            <person name="Klenk H.-P."/>
        </authorList>
    </citation>
    <scope>NUCLEOTIDE SEQUENCE [LARGE SCALE GENOMIC DNA]</scope>
    <source>
        <strain evidence="3 4">DSM 46092</strain>
    </source>
</reference>
<dbReference type="InterPro" id="IPR029058">
    <property type="entry name" value="AB_hydrolase_fold"/>
</dbReference>
<comment type="caution">
    <text evidence="3">The sequence shown here is derived from an EMBL/GenBank/DDBJ whole genome shotgun (WGS) entry which is preliminary data.</text>
</comment>
<dbReference type="PANTHER" id="PTHR43798">
    <property type="entry name" value="MONOACYLGLYCEROL LIPASE"/>
    <property type="match status" value="1"/>
</dbReference>
<dbReference type="GO" id="GO:0016020">
    <property type="term" value="C:membrane"/>
    <property type="evidence" value="ECO:0007669"/>
    <property type="project" value="TreeGrafter"/>
</dbReference>
<dbReference type="PRINTS" id="PR00111">
    <property type="entry name" value="ABHYDROLASE"/>
</dbReference>
<dbReference type="InterPro" id="IPR050266">
    <property type="entry name" value="AB_hydrolase_sf"/>
</dbReference>
<protein>
    <submittedName>
        <fullName evidence="3">3-oxoadipate enol-lactonase/3-oxoadipate enol-lactonase/4-carboxymuconolactone decarboxylase</fullName>
    </submittedName>
</protein>
<sequence length="286" mass="29828">MSSPAPGASVAGPVRDSVACAGQRISYLRWPAHGEGTAIACAHPLNTGAAVWTEVAEALKDENREIIAVDYRGHGESETGGPFRAADYARDLAAVIDRHGYSRVHLVGGSIGGAVAVELHALRPELLASITLMGAAVEARMAPDAIEAVCQVLSQDGVAAWMASLTPEIIGSRSAPGAADRVVELAGGRDPEVVSRMVRATFGTDSALELARRLAGTYPPTLVITGEEDPTCPPAMADDLGVIFDARVVLLPGIGHLPMVEDPHHIARLISRNIAGAEGFAGERQR</sequence>
<dbReference type="GO" id="GO:0016787">
    <property type="term" value="F:hydrolase activity"/>
    <property type="evidence" value="ECO:0007669"/>
    <property type="project" value="UniProtKB-KW"/>
</dbReference>
<keyword evidence="4" id="KW-1185">Reference proteome</keyword>
<feature type="domain" description="AB hydrolase-1" evidence="2">
    <location>
        <begin position="42"/>
        <end position="263"/>
    </location>
</feature>
<dbReference type="Pfam" id="PF00561">
    <property type="entry name" value="Abhydrolase_1"/>
    <property type="match status" value="1"/>
</dbReference>
<proteinExistence type="predicted"/>
<evidence type="ECO:0000256" key="1">
    <source>
        <dbReference type="ARBA" id="ARBA00022801"/>
    </source>
</evidence>
<dbReference type="Proteomes" id="UP000243542">
    <property type="component" value="Unassembled WGS sequence"/>
</dbReference>
<name>A0A2A9FA34_9PSEU</name>